<keyword evidence="2" id="KW-1185">Reference proteome</keyword>
<comment type="caution">
    <text evidence="1">The sequence shown here is derived from an EMBL/GenBank/DDBJ whole genome shotgun (WGS) entry which is preliminary data.</text>
</comment>
<dbReference type="OrthoDB" id="3873597at2"/>
<organism evidence="1 2">
    <name type="scientific">Actinomadura logoneensis</name>
    <dbReference type="NCBI Taxonomy" id="2293572"/>
    <lineage>
        <taxon>Bacteria</taxon>
        <taxon>Bacillati</taxon>
        <taxon>Actinomycetota</taxon>
        <taxon>Actinomycetes</taxon>
        <taxon>Streptosporangiales</taxon>
        <taxon>Thermomonosporaceae</taxon>
        <taxon>Actinomadura</taxon>
    </lineage>
</organism>
<proteinExistence type="predicted"/>
<evidence type="ECO:0000313" key="2">
    <source>
        <dbReference type="Proteomes" id="UP000261811"/>
    </source>
</evidence>
<evidence type="ECO:0000313" key="1">
    <source>
        <dbReference type="EMBL" id="RFU38182.1"/>
    </source>
</evidence>
<sequence>MPPHALPRDTLVRAGGPRVPVLPALRTLLPGGLRPGSVVGLDGAGAASLGVALVAGASAEASVGSGGAPVGSAEGTGVHLNGAAGDAAADGGTNGWCAVVGMPEFGVLAACGMGADPRRLLLVDDPAERWPDVVAALVEAVSLVLVRPPERPAPPVVRRLTALARKHGSVLTLTGPAMAAWPGVRLRLAVTESHWEGLGDGHGVLGGRRALVVAQGHDAPGAGRREWLWLPDAAGRVAPAE</sequence>
<feature type="non-terminal residue" evidence="1">
    <location>
        <position position="241"/>
    </location>
</feature>
<dbReference type="EMBL" id="QURH01000858">
    <property type="protein sequence ID" value="RFU38182.1"/>
    <property type="molecule type" value="Genomic_DNA"/>
</dbReference>
<protein>
    <submittedName>
        <fullName evidence="1">Uncharacterized protein</fullName>
    </submittedName>
</protein>
<dbReference type="AlphaFoldDB" id="A0A372JDX8"/>
<name>A0A372JDX8_9ACTN</name>
<gene>
    <name evidence="1" type="ORF">DZF91_29020</name>
</gene>
<dbReference type="Proteomes" id="UP000261811">
    <property type="component" value="Unassembled WGS sequence"/>
</dbReference>
<accession>A0A372JDX8</accession>
<reference evidence="1 2" key="1">
    <citation type="submission" date="2018-08" db="EMBL/GenBank/DDBJ databases">
        <title>Actinomadura jelena sp. nov., a novel Actinomycete isolated from soil in Chad.</title>
        <authorList>
            <person name="Shi L."/>
        </authorList>
    </citation>
    <scope>NUCLEOTIDE SEQUENCE [LARGE SCALE GENOMIC DNA]</scope>
    <source>
        <strain evidence="1 2">NEAU-G17</strain>
    </source>
</reference>